<dbReference type="Proteomes" id="UP001164965">
    <property type="component" value="Chromosome"/>
</dbReference>
<name>A0ABY6NX83_9NOCA</name>
<evidence type="ECO:0000256" key="1">
    <source>
        <dbReference type="ARBA" id="ARBA00023002"/>
    </source>
</evidence>
<evidence type="ECO:0000256" key="2">
    <source>
        <dbReference type="SAM" id="MobiDB-lite"/>
    </source>
</evidence>
<keyword evidence="1" id="KW-0560">Oxidoreductase</keyword>
<dbReference type="CDD" id="cd05327">
    <property type="entry name" value="retinol-DH_like_SDR_c_like"/>
    <property type="match status" value="1"/>
</dbReference>
<feature type="region of interest" description="Disordered" evidence="2">
    <location>
        <begin position="306"/>
        <end position="326"/>
    </location>
</feature>
<dbReference type="Gene3D" id="3.40.50.720">
    <property type="entry name" value="NAD(P)-binding Rossmann-like Domain"/>
    <property type="match status" value="1"/>
</dbReference>
<gene>
    <name evidence="3" type="ORF">RHODO2019_10220</name>
</gene>
<dbReference type="InterPro" id="IPR036291">
    <property type="entry name" value="NAD(P)-bd_dom_sf"/>
</dbReference>
<accession>A0ABY6NX83</accession>
<proteinExistence type="predicted"/>
<dbReference type="InterPro" id="IPR002347">
    <property type="entry name" value="SDR_fam"/>
</dbReference>
<dbReference type="Pfam" id="PF00106">
    <property type="entry name" value="adh_short"/>
    <property type="match status" value="1"/>
</dbReference>
<dbReference type="PANTHER" id="PTHR43157:SF31">
    <property type="entry name" value="PHOSPHATIDYLINOSITOL-GLYCAN BIOSYNTHESIS CLASS F PROTEIN"/>
    <property type="match status" value="1"/>
</dbReference>
<dbReference type="RefSeq" id="WP_265381700.1">
    <property type="nucleotide sequence ID" value="NZ_CP110615.1"/>
</dbReference>
<keyword evidence="4" id="KW-1185">Reference proteome</keyword>
<organism evidence="3 4">
    <name type="scientific">Rhodococcus antarcticus</name>
    <dbReference type="NCBI Taxonomy" id="2987751"/>
    <lineage>
        <taxon>Bacteria</taxon>
        <taxon>Bacillati</taxon>
        <taxon>Actinomycetota</taxon>
        <taxon>Actinomycetes</taxon>
        <taxon>Mycobacteriales</taxon>
        <taxon>Nocardiaceae</taxon>
        <taxon>Rhodococcus</taxon>
    </lineage>
</organism>
<reference evidence="3" key="1">
    <citation type="submission" date="2022-10" db="EMBL/GenBank/DDBJ databases">
        <title>Rhodococcus sp.75.</title>
        <authorList>
            <person name="Sun M."/>
        </authorList>
    </citation>
    <scope>NUCLEOTIDE SEQUENCE</scope>
    <source>
        <strain evidence="3">75</strain>
    </source>
</reference>
<dbReference type="PRINTS" id="PR00081">
    <property type="entry name" value="GDHRDH"/>
</dbReference>
<dbReference type="SUPFAM" id="SSF51735">
    <property type="entry name" value="NAD(P)-binding Rossmann-fold domains"/>
    <property type="match status" value="1"/>
</dbReference>
<evidence type="ECO:0000313" key="3">
    <source>
        <dbReference type="EMBL" id="UZJ23593.1"/>
    </source>
</evidence>
<dbReference type="EMBL" id="CP110615">
    <property type="protein sequence ID" value="UZJ23593.1"/>
    <property type="molecule type" value="Genomic_DNA"/>
</dbReference>
<sequence length="326" mass="33742">MSSWTAADIPDQSGRTALVTGATSGLGLVTATELARHGARVLIGSRNPEKGAAALATVRASAGGPEPELLTLDLADLVSVRAAATEVRERHGDRLDLLVNNAGLMAPPLRLTVDGFESQWGTNHLGHAALTWLLYPALATSDGSRVVTVSSLAHKQGQIVPTELDAASRGAGYTPWSAYGRSKLANLLFAHELHLRLRIDDPGTLSVAAHPGLSSTGLVPAMMSSAPPIARTVAGTAVRVLGQSAARGALPQLYAATAPDVVSGRFYGPSGPGQWRGGPTVVQPNDLAQDERLAKVVWALTAEQTGVDPMPSHVHPSGPSNHVAHG</sequence>
<protein>
    <submittedName>
        <fullName evidence="3">Oxidoreductase</fullName>
    </submittedName>
</protein>
<evidence type="ECO:0000313" key="4">
    <source>
        <dbReference type="Proteomes" id="UP001164965"/>
    </source>
</evidence>
<dbReference type="PANTHER" id="PTHR43157">
    <property type="entry name" value="PHOSPHATIDYLINOSITOL-GLYCAN BIOSYNTHESIS CLASS F PROTEIN-RELATED"/>
    <property type="match status" value="1"/>
</dbReference>
<dbReference type="NCBIfam" id="NF004846">
    <property type="entry name" value="PRK06197.1"/>
    <property type="match status" value="1"/>
</dbReference>